<dbReference type="EMBL" id="CAKKNE010000001">
    <property type="protein sequence ID" value="CAH0366174.1"/>
    <property type="molecule type" value="Genomic_DNA"/>
</dbReference>
<reference evidence="2" key="1">
    <citation type="submission" date="2021-01" db="EMBL/GenBank/DDBJ databases">
        <authorList>
            <person name="Corre E."/>
            <person name="Pelletier E."/>
            <person name="Niang G."/>
            <person name="Scheremetjew M."/>
            <person name="Finn R."/>
            <person name="Kale V."/>
            <person name="Holt S."/>
            <person name="Cochrane G."/>
            <person name="Meng A."/>
            <person name="Brown T."/>
            <person name="Cohen L."/>
        </authorList>
    </citation>
    <scope>NUCLEOTIDE SEQUENCE</scope>
    <source>
        <strain evidence="2">CCMP1756</strain>
    </source>
</reference>
<protein>
    <recommendedName>
        <fullName evidence="5">SnoaL-like domain-containing protein</fullName>
    </recommendedName>
</protein>
<dbReference type="Proteomes" id="UP000789595">
    <property type="component" value="Unassembled WGS sequence"/>
</dbReference>
<evidence type="ECO:0000313" key="2">
    <source>
        <dbReference type="EMBL" id="CAE0703595.1"/>
    </source>
</evidence>
<sequence>MLRLVARRTKATGRACARPQSTRRVRHQSSMQSWAAPLCDTIQQAHRGQFDADALRAVYATDAVFDDPCGTIRTPKGIVRGFELIHWLCDVDVEPTDDEWSLHPPAAGGLVFSEDAVPTLPAQARLDQRATYALRALPLVRFSLPSTIVLDLDVETRKVTRHEDRWHGRPVTYNAIHGAFKEWHGFWFVALFVK</sequence>
<accession>A0A7S4A4Q6</accession>
<dbReference type="EMBL" id="HBIW01022059">
    <property type="protein sequence ID" value="CAE0703595.1"/>
    <property type="molecule type" value="Transcribed_RNA"/>
</dbReference>
<name>A0A7S4A4Q6_9STRA</name>
<dbReference type="AlphaFoldDB" id="A0A7S4A4Q6"/>
<reference evidence="3" key="2">
    <citation type="submission" date="2021-11" db="EMBL/GenBank/DDBJ databases">
        <authorList>
            <consortium name="Genoscope - CEA"/>
            <person name="William W."/>
        </authorList>
    </citation>
    <scope>NUCLEOTIDE SEQUENCE</scope>
</reference>
<evidence type="ECO:0000313" key="4">
    <source>
        <dbReference type="Proteomes" id="UP000789595"/>
    </source>
</evidence>
<dbReference type="SUPFAM" id="SSF54427">
    <property type="entry name" value="NTF2-like"/>
    <property type="match status" value="1"/>
</dbReference>
<dbReference type="InterPro" id="IPR032710">
    <property type="entry name" value="NTF2-like_dom_sf"/>
</dbReference>
<evidence type="ECO:0000313" key="3">
    <source>
        <dbReference type="EMBL" id="CAH0366174.1"/>
    </source>
</evidence>
<proteinExistence type="predicted"/>
<gene>
    <name evidence="2" type="ORF">PCAL00307_LOCUS19042</name>
    <name evidence="3" type="ORF">PECAL_1P26500</name>
</gene>
<organism evidence="2">
    <name type="scientific">Pelagomonas calceolata</name>
    <dbReference type="NCBI Taxonomy" id="35677"/>
    <lineage>
        <taxon>Eukaryota</taxon>
        <taxon>Sar</taxon>
        <taxon>Stramenopiles</taxon>
        <taxon>Ochrophyta</taxon>
        <taxon>Pelagophyceae</taxon>
        <taxon>Pelagomonadales</taxon>
        <taxon>Pelagomonadaceae</taxon>
        <taxon>Pelagomonas</taxon>
    </lineage>
</organism>
<evidence type="ECO:0008006" key="5">
    <source>
        <dbReference type="Google" id="ProtNLM"/>
    </source>
</evidence>
<feature type="region of interest" description="Disordered" evidence="1">
    <location>
        <begin position="7"/>
        <end position="27"/>
    </location>
</feature>
<keyword evidence="4" id="KW-1185">Reference proteome</keyword>
<evidence type="ECO:0000256" key="1">
    <source>
        <dbReference type="SAM" id="MobiDB-lite"/>
    </source>
</evidence>